<dbReference type="InterPro" id="IPR036390">
    <property type="entry name" value="WH_DNA-bd_sf"/>
</dbReference>
<comment type="caution">
    <text evidence="5">The sequence shown here is derived from an EMBL/GenBank/DDBJ whole genome shotgun (WGS) entry which is preliminary data.</text>
</comment>
<dbReference type="AlphaFoldDB" id="A0A9N9FRV9"/>
<proteinExistence type="predicted"/>
<evidence type="ECO:0000259" key="4">
    <source>
        <dbReference type="PROSITE" id="PS50039"/>
    </source>
</evidence>
<dbReference type="Proteomes" id="UP000789508">
    <property type="component" value="Unassembled WGS sequence"/>
</dbReference>
<dbReference type="PROSITE" id="PS00657">
    <property type="entry name" value="FORK_HEAD_1"/>
    <property type="match status" value="1"/>
</dbReference>
<evidence type="ECO:0000313" key="6">
    <source>
        <dbReference type="Proteomes" id="UP000789508"/>
    </source>
</evidence>
<keyword evidence="2" id="KW-0539">Nucleus</keyword>
<keyword evidence="1 2" id="KW-0238">DNA-binding</keyword>
<comment type="subcellular location">
    <subcellularLocation>
        <location evidence="2">Nucleus</location>
    </subcellularLocation>
</comment>
<dbReference type="FunFam" id="1.10.10.10:FF:000135">
    <property type="entry name" value="forkhead box protein G1"/>
    <property type="match status" value="1"/>
</dbReference>
<dbReference type="InterPro" id="IPR018122">
    <property type="entry name" value="TF_fork_head_CS_1"/>
</dbReference>
<feature type="domain" description="Fork-head" evidence="4">
    <location>
        <begin position="247"/>
        <end position="344"/>
    </location>
</feature>
<dbReference type="Pfam" id="PF00250">
    <property type="entry name" value="Forkhead"/>
    <property type="match status" value="1"/>
</dbReference>
<dbReference type="SMART" id="SM00339">
    <property type="entry name" value="FH"/>
    <property type="match status" value="1"/>
</dbReference>
<dbReference type="PRINTS" id="PR00053">
    <property type="entry name" value="FORKHEAD"/>
</dbReference>
<dbReference type="EMBL" id="CAJVPS010002012">
    <property type="protein sequence ID" value="CAG8557537.1"/>
    <property type="molecule type" value="Genomic_DNA"/>
</dbReference>
<dbReference type="GO" id="GO:0005634">
    <property type="term" value="C:nucleus"/>
    <property type="evidence" value="ECO:0007669"/>
    <property type="project" value="UniProtKB-SubCell"/>
</dbReference>
<protein>
    <submittedName>
        <fullName evidence="5">9126_t:CDS:1</fullName>
    </submittedName>
</protein>
<dbReference type="OrthoDB" id="5954824at2759"/>
<dbReference type="InterPro" id="IPR001766">
    <property type="entry name" value="Fork_head_dom"/>
</dbReference>
<feature type="DNA-binding region" description="Fork-head" evidence="2">
    <location>
        <begin position="247"/>
        <end position="344"/>
    </location>
</feature>
<dbReference type="SUPFAM" id="SSF46785">
    <property type="entry name" value="Winged helix' DNA-binding domain"/>
    <property type="match status" value="1"/>
</dbReference>
<dbReference type="PANTHER" id="PTHR11829">
    <property type="entry name" value="FORKHEAD BOX PROTEIN"/>
    <property type="match status" value="1"/>
</dbReference>
<dbReference type="Gene3D" id="1.10.10.10">
    <property type="entry name" value="Winged helix-like DNA-binding domain superfamily/Winged helix DNA-binding domain"/>
    <property type="match status" value="1"/>
</dbReference>
<dbReference type="PANTHER" id="PTHR11829:SF343">
    <property type="entry name" value="FORK-HEAD DOMAIN-CONTAINING PROTEIN"/>
    <property type="match status" value="1"/>
</dbReference>
<evidence type="ECO:0000256" key="1">
    <source>
        <dbReference type="ARBA" id="ARBA00023125"/>
    </source>
</evidence>
<evidence type="ECO:0000313" key="5">
    <source>
        <dbReference type="EMBL" id="CAG8557537.1"/>
    </source>
</evidence>
<dbReference type="CDD" id="cd20024">
    <property type="entry name" value="FH_FOXJ2-like"/>
    <property type="match status" value="1"/>
</dbReference>
<feature type="region of interest" description="Disordered" evidence="3">
    <location>
        <begin position="49"/>
        <end position="69"/>
    </location>
</feature>
<gene>
    <name evidence="5" type="ORF">ALEPTO_LOCUS6186</name>
</gene>
<dbReference type="InterPro" id="IPR036388">
    <property type="entry name" value="WH-like_DNA-bd_sf"/>
</dbReference>
<feature type="compositionally biased region" description="Polar residues" evidence="3">
    <location>
        <begin position="56"/>
        <end position="69"/>
    </location>
</feature>
<organism evidence="5 6">
    <name type="scientific">Ambispora leptoticha</name>
    <dbReference type="NCBI Taxonomy" id="144679"/>
    <lineage>
        <taxon>Eukaryota</taxon>
        <taxon>Fungi</taxon>
        <taxon>Fungi incertae sedis</taxon>
        <taxon>Mucoromycota</taxon>
        <taxon>Glomeromycotina</taxon>
        <taxon>Glomeromycetes</taxon>
        <taxon>Archaeosporales</taxon>
        <taxon>Ambisporaceae</taxon>
        <taxon>Ambispora</taxon>
    </lineage>
</organism>
<name>A0A9N9FRV9_9GLOM</name>
<dbReference type="PROSITE" id="PS50039">
    <property type="entry name" value="FORK_HEAD_3"/>
    <property type="match status" value="1"/>
</dbReference>
<dbReference type="InterPro" id="IPR050211">
    <property type="entry name" value="FOX_domain-containing"/>
</dbReference>
<sequence>MSDALFPIFDISTFFDFAQIEDPHCVELTTATGGAATTPSSQSMSILLSNSSSNNTTKPESCTTNSSIVTDKPDTNLGLKATEELALTLTLAATDATADKAIASTFLGCSENDYYSGMIFANEFFPSEDIIYATPFFTTSANDSGDDTSTSLDNDINNNNLASNSFTSTTKTSLNNITSSVSTFLDNTLDTTAISTTPIQSSPCSTPKAKTPQKTHAGLSSLPFYEQENMSTITRKRPLVEYDRQTKPPYSYAALIGQAILQSPSRKMTLNEIYTWITENYPYYQREEKSGSGWENSIRHNLSLNKAFKRLPRTEGQPGKGCYWTILPEQESTIKNSSFKERRSSKKFKASPAKSNTTVKVENNNGVVDSNSSIVPHSQLKEEVYPIPVVSFGQSGDVLIQMAAEAMVEMQNHDIKVEMIDFTKADENEVAHSAIGVKTEHVTTPRTKKQASDLNESKKDDVDEGYVDTEIQAESKATKTTKNTPATLEHILKSSLKEFVSPVEVLLQPLVPACDLRKVN</sequence>
<reference evidence="5" key="1">
    <citation type="submission" date="2021-06" db="EMBL/GenBank/DDBJ databases">
        <authorList>
            <person name="Kallberg Y."/>
            <person name="Tangrot J."/>
            <person name="Rosling A."/>
        </authorList>
    </citation>
    <scope>NUCLEOTIDE SEQUENCE</scope>
    <source>
        <strain evidence="5">FL130A</strain>
    </source>
</reference>
<dbReference type="GO" id="GO:0000978">
    <property type="term" value="F:RNA polymerase II cis-regulatory region sequence-specific DNA binding"/>
    <property type="evidence" value="ECO:0007669"/>
    <property type="project" value="TreeGrafter"/>
</dbReference>
<evidence type="ECO:0000256" key="3">
    <source>
        <dbReference type="SAM" id="MobiDB-lite"/>
    </source>
</evidence>
<evidence type="ECO:0000256" key="2">
    <source>
        <dbReference type="PROSITE-ProRule" id="PRU00089"/>
    </source>
</evidence>
<feature type="region of interest" description="Disordered" evidence="3">
    <location>
        <begin position="441"/>
        <end position="467"/>
    </location>
</feature>
<accession>A0A9N9FRV9</accession>
<dbReference type="GO" id="GO:0000981">
    <property type="term" value="F:DNA-binding transcription factor activity, RNA polymerase II-specific"/>
    <property type="evidence" value="ECO:0007669"/>
    <property type="project" value="TreeGrafter"/>
</dbReference>
<keyword evidence="6" id="KW-1185">Reference proteome</keyword>